<dbReference type="NCBIfam" id="TIGR00229">
    <property type="entry name" value="sensory_box"/>
    <property type="match status" value="1"/>
</dbReference>
<keyword evidence="2" id="KW-0812">Transmembrane</keyword>
<dbReference type="RefSeq" id="WP_216799166.1">
    <property type="nucleotide sequence ID" value="NZ_CP076723.1"/>
</dbReference>
<keyword evidence="1" id="KW-0175">Coiled coil</keyword>
<dbReference type="Proteomes" id="UP000683557">
    <property type="component" value="Chromosome"/>
</dbReference>
<feature type="transmembrane region" description="Helical" evidence="2">
    <location>
        <begin position="117"/>
        <end position="136"/>
    </location>
</feature>
<evidence type="ECO:0000313" key="5">
    <source>
        <dbReference type="Proteomes" id="UP000683557"/>
    </source>
</evidence>
<feature type="transmembrane region" description="Helical" evidence="2">
    <location>
        <begin position="93"/>
        <end position="111"/>
    </location>
</feature>
<evidence type="ECO:0000256" key="2">
    <source>
        <dbReference type="SAM" id="Phobius"/>
    </source>
</evidence>
<dbReference type="InterPro" id="IPR000700">
    <property type="entry name" value="PAS-assoc_C"/>
</dbReference>
<feature type="domain" description="PAC" evidence="3">
    <location>
        <begin position="288"/>
        <end position="339"/>
    </location>
</feature>
<evidence type="ECO:0000313" key="4">
    <source>
        <dbReference type="EMBL" id="QWV92352.1"/>
    </source>
</evidence>
<dbReference type="CDD" id="cd00130">
    <property type="entry name" value="PAS"/>
    <property type="match status" value="1"/>
</dbReference>
<organism evidence="4 5">
    <name type="scientific">Geomonas oryzisoli</name>
    <dbReference type="NCBI Taxonomy" id="2847992"/>
    <lineage>
        <taxon>Bacteria</taxon>
        <taxon>Pseudomonadati</taxon>
        <taxon>Thermodesulfobacteriota</taxon>
        <taxon>Desulfuromonadia</taxon>
        <taxon>Geobacterales</taxon>
        <taxon>Geobacteraceae</taxon>
        <taxon>Geomonas</taxon>
    </lineage>
</organism>
<evidence type="ECO:0000256" key="1">
    <source>
        <dbReference type="SAM" id="Coils"/>
    </source>
</evidence>
<gene>
    <name evidence="4" type="ORF">KP004_14180</name>
</gene>
<keyword evidence="2" id="KW-0472">Membrane</keyword>
<feature type="transmembrane region" description="Helical" evidence="2">
    <location>
        <begin position="59"/>
        <end position="81"/>
    </location>
</feature>
<feature type="coiled-coil region" evidence="1">
    <location>
        <begin position="327"/>
        <end position="354"/>
    </location>
</feature>
<dbReference type="Pfam" id="PF13426">
    <property type="entry name" value="PAS_9"/>
    <property type="match status" value="1"/>
</dbReference>
<feature type="transmembrane region" description="Helical" evidence="2">
    <location>
        <begin position="148"/>
        <end position="168"/>
    </location>
</feature>
<sequence>MDIKTLILALSFGNAIFCSVLYIFQRAEATEQRNSDWTRGKLLQSIGWFLLYWRGTLPVVLSFTVGNIILILGIAYETWAILRIAGLALAQKFRTASFIAVIAICAVVTPLESKLRIAAASFTAASFFAATGWVLLRRQVKRSPLRITLGWSICFVALIIATRSVLAFSSSEFHLFTDNLIQKASFLTMLAALLINGFGILLLTKEEADQAVCALSREQHAILEALPTGLCIMKDRVIYRCNPAIDVMFGFAPGALVGRTAACLFESEQKYREYGREMYASIERFGFFWGEVEYVRQNGEKFWALDHAVPVFPGVPDSFVVFSVTDISEQKRQQELLTRQKEELQETLARTKSLEGMISICMHCKKIHDNNESWEQLETYLTENSDAQFSHGICPDCYKRHYSEQLGCE</sequence>
<evidence type="ECO:0000259" key="3">
    <source>
        <dbReference type="PROSITE" id="PS50113"/>
    </source>
</evidence>
<keyword evidence="2" id="KW-1133">Transmembrane helix</keyword>
<feature type="transmembrane region" description="Helical" evidence="2">
    <location>
        <begin position="6"/>
        <end position="24"/>
    </location>
</feature>
<reference evidence="4 5" key="1">
    <citation type="submission" date="2021-06" db="EMBL/GenBank/DDBJ databases">
        <title>Gemonas diversity in paddy soil.</title>
        <authorList>
            <person name="Liu G."/>
        </authorList>
    </citation>
    <scope>NUCLEOTIDE SEQUENCE [LARGE SCALE GENOMIC DNA]</scope>
    <source>
        <strain evidence="4 5">RG10</strain>
    </source>
</reference>
<accession>A0ABX8J6J6</accession>
<proteinExistence type="predicted"/>
<dbReference type="EMBL" id="CP076723">
    <property type="protein sequence ID" value="QWV92352.1"/>
    <property type="molecule type" value="Genomic_DNA"/>
</dbReference>
<protein>
    <submittedName>
        <fullName evidence="4">PAS domain-containing protein</fullName>
    </submittedName>
</protein>
<keyword evidence="5" id="KW-1185">Reference proteome</keyword>
<name>A0ABX8J6J6_9BACT</name>
<dbReference type="InterPro" id="IPR000014">
    <property type="entry name" value="PAS"/>
</dbReference>
<feature type="transmembrane region" description="Helical" evidence="2">
    <location>
        <begin position="180"/>
        <end position="203"/>
    </location>
</feature>
<dbReference type="PROSITE" id="PS50113">
    <property type="entry name" value="PAC"/>
    <property type="match status" value="1"/>
</dbReference>